<evidence type="ECO:0000313" key="5">
    <source>
        <dbReference type="EMBL" id="EKX32286.1"/>
    </source>
</evidence>
<dbReference type="GeneID" id="17289016"/>
<reference evidence="7" key="2">
    <citation type="submission" date="2012-11" db="EMBL/GenBank/DDBJ databases">
        <authorList>
            <person name="Kuo A."/>
            <person name="Curtis B.A."/>
            <person name="Tanifuji G."/>
            <person name="Burki F."/>
            <person name="Gruber A."/>
            <person name="Irimia M."/>
            <person name="Maruyama S."/>
            <person name="Arias M.C."/>
            <person name="Ball S.G."/>
            <person name="Gile G.H."/>
            <person name="Hirakawa Y."/>
            <person name="Hopkins J.F."/>
            <person name="Rensing S.A."/>
            <person name="Schmutz J."/>
            <person name="Symeonidi A."/>
            <person name="Elias M."/>
            <person name="Eveleigh R.J."/>
            <person name="Herman E.K."/>
            <person name="Klute M.J."/>
            <person name="Nakayama T."/>
            <person name="Obornik M."/>
            <person name="Reyes-Prieto A."/>
            <person name="Armbrust E.V."/>
            <person name="Aves S.J."/>
            <person name="Beiko R.G."/>
            <person name="Coutinho P."/>
            <person name="Dacks J.B."/>
            <person name="Durnford D.G."/>
            <person name="Fast N.M."/>
            <person name="Green B.R."/>
            <person name="Grisdale C."/>
            <person name="Hempe F."/>
            <person name="Henrissat B."/>
            <person name="Hoppner M.P."/>
            <person name="Ishida K.-I."/>
            <person name="Kim E."/>
            <person name="Koreny L."/>
            <person name="Kroth P.G."/>
            <person name="Liu Y."/>
            <person name="Malik S.-B."/>
            <person name="Maier U.G."/>
            <person name="McRose D."/>
            <person name="Mock T."/>
            <person name="Neilson J.A."/>
            <person name="Onodera N.T."/>
            <person name="Poole A.M."/>
            <person name="Pritham E.J."/>
            <person name="Richards T.A."/>
            <person name="Rocap G."/>
            <person name="Roy S.W."/>
            <person name="Sarai C."/>
            <person name="Schaack S."/>
            <person name="Shirato S."/>
            <person name="Slamovits C.H."/>
            <person name="Spencer D.F."/>
            <person name="Suzuki S."/>
            <person name="Worden A.Z."/>
            <person name="Zauner S."/>
            <person name="Barry K."/>
            <person name="Bell C."/>
            <person name="Bharti A.K."/>
            <person name="Crow J.A."/>
            <person name="Grimwood J."/>
            <person name="Kramer R."/>
            <person name="Lindquist E."/>
            <person name="Lucas S."/>
            <person name="Salamov A."/>
            <person name="McFadden G.I."/>
            <person name="Lane C.E."/>
            <person name="Keeling P.J."/>
            <person name="Gray M.W."/>
            <person name="Grigoriev I.V."/>
            <person name="Archibald J.M."/>
        </authorList>
    </citation>
    <scope>NUCLEOTIDE SEQUENCE</scope>
    <source>
        <strain evidence="7">CCMP2712</strain>
    </source>
</reference>
<dbReference type="PANTHER" id="PTHR13026">
    <property type="entry name" value="NNP-1 PROTEIN NOVEL NUCLEAR PROTEIN 1 NOP52"/>
    <property type="match status" value="1"/>
</dbReference>
<comment type="similarity">
    <text evidence="2">Belongs to the RRP1 family.</text>
</comment>
<dbReference type="AlphaFoldDB" id="L1I7R8"/>
<evidence type="ECO:0000256" key="1">
    <source>
        <dbReference type="ARBA" id="ARBA00004123"/>
    </source>
</evidence>
<dbReference type="Proteomes" id="UP000011087">
    <property type="component" value="Unassembled WGS sequence"/>
</dbReference>
<feature type="non-terminal residue" evidence="5">
    <location>
        <position position="204"/>
    </location>
</feature>
<sequence length="204" mass="24470">MGKKFSHPDKKVRDKAVMVFSHWIAKQDKLDESEHLKVWKALFYCYWMSDKVPIQQELAKKLAALIHDFPNTEQSERFILAFYKTMQREWAGIDRLRLDKFYNLIRCFQLETFRYLAKQGWEEEAVGRINTIIEEGPLCLRSEKFMSLGLQLHMIDIFLDEVTDVVDDGMSADSWLRIMEPYFNMMRSQCDKSVFDRIYRRIFL</sequence>
<dbReference type="GO" id="GO:0006364">
    <property type="term" value="P:rRNA processing"/>
    <property type="evidence" value="ECO:0007669"/>
    <property type="project" value="UniProtKB-KW"/>
</dbReference>
<evidence type="ECO:0000256" key="4">
    <source>
        <dbReference type="ARBA" id="ARBA00023242"/>
    </source>
</evidence>
<dbReference type="eggNOG" id="KOG3911">
    <property type="taxonomic scope" value="Eukaryota"/>
</dbReference>
<reference evidence="5 7" key="1">
    <citation type="journal article" date="2012" name="Nature">
        <title>Algal genomes reveal evolutionary mosaicism and the fate of nucleomorphs.</title>
        <authorList>
            <consortium name="DOE Joint Genome Institute"/>
            <person name="Curtis B.A."/>
            <person name="Tanifuji G."/>
            <person name="Burki F."/>
            <person name="Gruber A."/>
            <person name="Irimia M."/>
            <person name="Maruyama S."/>
            <person name="Arias M.C."/>
            <person name="Ball S.G."/>
            <person name="Gile G.H."/>
            <person name="Hirakawa Y."/>
            <person name="Hopkins J.F."/>
            <person name="Kuo A."/>
            <person name="Rensing S.A."/>
            <person name="Schmutz J."/>
            <person name="Symeonidi A."/>
            <person name="Elias M."/>
            <person name="Eveleigh R.J."/>
            <person name="Herman E.K."/>
            <person name="Klute M.J."/>
            <person name="Nakayama T."/>
            <person name="Obornik M."/>
            <person name="Reyes-Prieto A."/>
            <person name="Armbrust E.V."/>
            <person name="Aves S.J."/>
            <person name="Beiko R.G."/>
            <person name="Coutinho P."/>
            <person name="Dacks J.B."/>
            <person name="Durnford D.G."/>
            <person name="Fast N.M."/>
            <person name="Green B.R."/>
            <person name="Grisdale C.J."/>
            <person name="Hempel F."/>
            <person name="Henrissat B."/>
            <person name="Hoppner M.P."/>
            <person name="Ishida K."/>
            <person name="Kim E."/>
            <person name="Koreny L."/>
            <person name="Kroth P.G."/>
            <person name="Liu Y."/>
            <person name="Malik S.B."/>
            <person name="Maier U.G."/>
            <person name="McRose D."/>
            <person name="Mock T."/>
            <person name="Neilson J.A."/>
            <person name="Onodera N.T."/>
            <person name="Poole A.M."/>
            <person name="Pritham E.J."/>
            <person name="Richards T.A."/>
            <person name="Rocap G."/>
            <person name="Roy S.W."/>
            <person name="Sarai C."/>
            <person name="Schaack S."/>
            <person name="Shirato S."/>
            <person name="Slamovits C.H."/>
            <person name="Spencer D.F."/>
            <person name="Suzuki S."/>
            <person name="Worden A.Z."/>
            <person name="Zauner S."/>
            <person name="Barry K."/>
            <person name="Bell C."/>
            <person name="Bharti A.K."/>
            <person name="Crow J.A."/>
            <person name="Grimwood J."/>
            <person name="Kramer R."/>
            <person name="Lindquist E."/>
            <person name="Lucas S."/>
            <person name="Salamov A."/>
            <person name="McFadden G.I."/>
            <person name="Lane C.E."/>
            <person name="Keeling P.J."/>
            <person name="Gray M.W."/>
            <person name="Grigoriev I.V."/>
            <person name="Archibald J.M."/>
        </authorList>
    </citation>
    <scope>NUCLEOTIDE SEQUENCE</scope>
    <source>
        <strain evidence="5 7">CCMP2712</strain>
    </source>
</reference>
<evidence type="ECO:0000256" key="2">
    <source>
        <dbReference type="ARBA" id="ARBA00006374"/>
    </source>
</evidence>
<dbReference type="HOGENOM" id="CLU_022876_0_0_1"/>
<gene>
    <name evidence="5" type="ORF">GUITHDRAFT_44863</name>
</gene>
<dbReference type="OrthoDB" id="2019504at2759"/>
<comment type="subcellular location">
    <subcellularLocation>
        <location evidence="1">Nucleus</location>
    </subcellularLocation>
</comment>
<dbReference type="Pfam" id="PF05997">
    <property type="entry name" value="Nop52"/>
    <property type="match status" value="1"/>
</dbReference>
<protein>
    <submittedName>
        <fullName evidence="5 6">Uncharacterized protein</fullName>
    </submittedName>
</protein>
<dbReference type="KEGG" id="gtt:GUITHDRAFT_44863"/>
<dbReference type="GO" id="GO:0030688">
    <property type="term" value="C:preribosome, small subunit precursor"/>
    <property type="evidence" value="ECO:0007669"/>
    <property type="project" value="InterPro"/>
</dbReference>
<name>L1I7R8_GUITC</name>
<dbReference type="STRING" id="905079.L1I7R8"/>
<evidence type="ECO:0000256" key="3">
    <source>
        <dbReference type="ARBA" id="ARBA00022552"/>
    </source>
</evidence>
<dbReference type="EMBL" id="JH993200">
    <property type="protein sequence ID" value="EKX32286.1"/>
    <property type="molecule type" value="Genomic_DNA"/>
</dbReference>
<dbReference type="PANTHER" id="PTHR13026:SF0">
    <property type="entry name" value="RIBOSOMAL RNA PROCESSING 1B"/>
    <property type="match status" value="1"/>
</dbReference>
<dbReference type="GO" id="GO:0005634">
    <property type="term" value="C:nucleus"/>
    <property type="evidence" value="ECO:0007669"/>
    <property type="project" value="UniProtKB-SubCell"/>
</dbReference>
<keyword evidence="3" id="KW-0698">rRNA processing</keyword>
<keyword evidence="7" id="KW-1185">Reference proteome</keyword>
<organism evidence="5">
    <name type="scientific">Guillardia theta (strain CCMP2712)</name>
    <name type="common">Cryptophyte</name>
    <dbReference type="NCBI Taxonomy" id="905079"/>
    <lineage>
        <taxon>Eukaryota</taxon>
        <taxon>Cryptophyceae</taxon>
        <taxon>Pyrenomonadales</taxon>
        <taxon>Geminigeraceae</taxon>
        <taxon>Guillardia</taxon>
    </lineage>
</organism>
<reference evidence="6" key="3">
    <citation type="submission" date="2015-06" db="UniProtKB">
        <authorList>
            <consortium name="EnsemblProtists"/>
        </authorList>
    </citation>
    <scope>IDENTIFICATION</scope>
</reference>
<dbReference type="InterPro" id="IPR010301">
    <property type="entry name" value="RRP1"/>
</dbReference>
<dbReference type="PaxDb" id="55529-EKX32286"/>
<keyword evidence="4" id="KW-0539">Nucleus</keyword>
<evidence type="ECO:0000313" key="6">
    <source>
        <dbReference type="EnsemblProtists" id="EKX32286"/>
    </source>
</evidence>
<dbReference type="RefSeq" id="XP_005819266.1">
    <property type="nucleotide sequence ID" value="XM_005819209.1"/>
</dbReference>
<evidence type="ECO:0000313" key="7">
    <source>
        <dbReference type="Proteomes" id="UP000011087"/>
    </source>
</evidence>
<proteinExistence type="inferred from homology"/>
<dbReference type="OMA" id="SHEWHCI"/>
<dbReference type="EnsemblProtists" id="EKX32286">
    <property type="protein sequence ID" value="EKX32286"/>
    <property type="gene ID" value="GUITHDRAFT_44863"/>
</dbReference>
<accession>L1I7R8</accession>